<name>A0A8H3FHP3_9LECA</name>
<dbReference type="GO" id="GO:0007018">
    <property type="term" value="P:microtubule-based movement"/>
    <property type="evidence" value="ECO:0007669"/>
    <property type="project" value="InterPro"/>
</dbReference>
<keyword evidence="10" id="KW-1185">Reference proteome</keyword>
<reference evidence="9" key="1">
    <citation type="submission" date="2021-03" db="EMBL/GenBank/DDBJ databases">
        <authorList>
            <person name="Tagirdzhanova G."/>
        </authorList>
    </citation>
    <scope>NUCLEOTIDE SEQUENCE</scope>
</reference>
<gene>
    <name evidence="9" type="ORF">IMSHALPRED_006305</name>
</gene>
<evidence type="ECO:0000313" key="10">
    <source>
        <dbReference type="Proteomes" id="UP000664534"/>
    </source>
</evidence>
<dbReference type="CDD" id="cd00106">
    <property type="entry name" value="KISc"/>
    <property type="match status" value="1"/>
</dbReference>
<dbReference type="GO" id="GO:0003777">
    <property type="term" value="F:microtubule motor activity"/>
    <property type="evidence" value="ECO:0007669"/>
    <property type="project" value="InterPro"/>
</dbReference>
<dbReference type="PRINTS" id="PR00380">
    <property type="entry name" value="KINESINHEAVY"/>
</dbReference>
<sequence>MAIRVIARIRPQHEKELDKEIIVSAIGNSSDSIHPTEITLPNPRNEKEIFTFQFSSVYDHSATQQQLFDNEVAPTIKHLFGGFDVTIFAYGSTGTGKTHTMRGGKSLAERGMIPRLLSGIFRRARKVTKESVVETRVKISLHYFEIYNEKVFDLFEAPEKRSLAGLPLRDNGNKAVVVGLTERPCESLKDFEHLYDQANLNRSTSATKLNAVSSRSHAILGIKLEMKTGDQTRISTASAIDLAGSEDNRRTENQKERMVESASINKSLFTLAKCVEAIGRQDVRIPYRESKMTRILNIGQNNSLTVMILNLAPVRTYHQDTLSSLNFANRTKKIEVREIENEPVFKGCSRAVPTFTGLSIQRQPLRPLATSVHNSAVHALKPSDKQGDRQAKAFSVYSDRARLSNAARMETARRSPLKRPSDSFSVSSRPTKRRSPDHVLFGPQPTISKEVFEKIVEDKVTDILAARALDQPPIAPQPHISEEVQKRLELLEKKIDGKDDGREQGLAFLLMAKQHLVRGEETSALRMYTLAKQYFPKNEKLDLKIDKLRVKIHQRKPEKQQKEPVVETLESSPNDDRYLVYSDCGTDEMPRFGHRPSKSDTRPKLKESDVQGGPATAQLSTKCSTLETVKAKQHDTDYEIEVYDENSEYESDGGFYYKARTRKKGARSESEQDQAQTPRTKQLVNIVNTRDVSQIRLLKGVGAKKAQAIVEALCGADEDGSNEVVVKSLSELGHLRGVGPKTVESMRMGL</sequence>
<dbReference type="OrthoDB" id="3176171at2759"/>
<dbReference type="SMART" id="SM00129">
    <property type="entry name" value="KISc"/>
    <property type="match status" value="1"/>
</dbReference>
<keyword evidence="6" id="KW-0505">Motor protein</keyword>
<evidence type="ECO:0000256" key="4">
    <source>
        <dbReference type="ARBA" id="ARBA00022840"/>
    </source>
</evidence>
<dbReference type="GO" id="GO:0005524">
    <property type="term" value="F:ATP binding"/>
    <property type="evidence" value="ECO:0007669"/>
    <property type="project" value="UniProtKB-UniRule"/>
</dbReference>
<comment type="similarity">
    <text evidence="6">Belongs to the TRAFAC class myosin-kinesin ATPase superfamily. Kinesin family.</text>
</comment>
<feature type="region of interest" description="Disordered" evidence="7">
    <location>
        <begin position="405"/>
        <end position="442"/>
    </location>
</feature>
<dbReference type="InterPro" id="IPR036961">
    <property type="entry name" value="Kinesin_motor_dom_sf"/>
</dbReference>
<dbReference type="Proteomes" id="UP000664534">
    <property type="component" value="Unassembled WGS sequence"/>
</dbReference>
<keyword evidence="2" id="KW-0963">Cytoplasm</keyword>
<evidence type="ECO:0000256" key="1">
    <source>
        <dbReference type="ARBA" id="ARBA00004496"/>
    </source>
</evidence>
<evidence type="ECO:0000256" key="5">
    <source>
        <dbReference type="ARBA" id="ARBA00023054"/>
    </source>
</evidence>
<dbReference type="SUPFAM" id="SSF52540">
    <property type="entry name" value="P-loop containing nucleoside triphosphate hydrolases"/>
    <property type="match status" value="1"/>
</dbReference>
<feature type="binding site" evidence="6">
    <location>
        <begin position="91"/>
        <end position="98"/>
    </location>
    <ligand>
        <name>ATP</name>
        <dbReference type="ChEBI" id="CHEBI:30616"/>
    </ligand>
</feature>
<evidence type="ECO:0000256" key="3">
    <source>
        <dbReference type="ARBA" id="ARBA00022741"/>
    </source>
</evidence>
<dbReference type="AlphaFoldDB" id="A0A8H3FHP3"/>
<dbReference type="EMBL" id="CAJPDT010000037">
    <property type="protein sequence ID" value="CAF9924796.1"/>
    <property type="molecule type" value="Genomic_DNA"/>
</dbReference>
<proteinExistence type="inferred from homology"/>
<protein>
    <recommendedName>
        <fullName evidence="8">Kinesin motor domain-containing protein</fullName>
    </recommendedName>
</protein>
<evidence type="ECO:0000313" key="9">
    <source>
        <dbReference type="EMBL" id="CAF9924796.1"/>
    </source>
</evidence>
<dbReference type="Pfam" id="PF00225">
    <property type="entry name" value="Kinesin"/>
    <property type="match status" value="1"/>
</dbReference>
<dbReference type="InterPro" id="IPR010994">
    <property type="entry name" value="RuvA_2-like"/>
</dbReference>
<keyword evidence="4 6" id="KW-0067">ATP-binding</keyword>
<feature type="region of interest" description="Disordered" evidence="7">
    <location>
        <begin position="555"/>
        <end position="621"/>
    </location>
</feature>
<dbReference type="GO" id="GO:0005875">
    <property type="term" value="C:microtubule associated complex"/>
    <property type="evidence" value="ECO:0007669"/>
    <property type="project" value="TreeGrafter"/>
</dbReference>
<dbReference type="GO" id="GO:0005737">
    <property type="term" value="C:cytoplasm"/>
    <property type="evidence" value="ECO:0007669"/>
    <property type="project" value="UniProtKB-SubCell"/>
</dbReference>
<dbReference type="InterPro" id="IPR001752">
    <property type="entry name" value="Kinesin_motor_dom"/>
</dbReference>
<evidence type="ECO:0000259" key="8">
    <source>
        <dbReference type="PROSITE" id="PS50067"/>
    </source>
</evidence>
<dbReference type="InterPro" id="IPR027640">
    <property type="entry name" value="Kinesin-like_fam"/>
</dbReference>
<evidence type="ECO:0000256" key="2">
    <source>
        <dbReference type="ARBA" id="ARBA00022490"/>
    </source>
</evidence>
<comment type="subcellular location">
    <subcellularLocation>
        <location evidence="1">Cytoplasm</location>
    </subcellularLocation>
</comment>
<dbReference type="GO" id="GO:0051231">
    <property type="term" value="P:spindle elongation"/>
    <property type="evidence" value="ECO:0007669"/>
    <property type="project" value="TreeGrafter"/>
</dbReference>
<evidence type="ECO:0000256" key="6">
    <source>
        <dbReference type="PROSITE-ProRule" id="PRU00283"/>
    </source>
</evidence>
<feature type="compositionally biased region" description="Basic and acidic residues" evidence="7">
    <location>
        <begin position="555"/>
        <end position="565"/>
    </location>
</feature>
<dbReference type="PROSITE" id="PS50067">
    <property type="entry name" value="KINESIN_MOTOR_2"/>
    <property type="match status" value="1"/>
</dbReference>
<evidence type="ECO:0000256" key="7">
    <source>
        <dbReference type="SAM" id="MobiDB-lite"/>
    </source>
</evidence>
<dbReference type="Gene3D" id="1.10.150.320">
    <property type="entry name" value="Photosystem II 12 kDa extrinsic protein"/>
    <property type="match status" value="1"/>
</dbReference>
<dbReference type="PANTHER" id="PTHR47969:SF15">
    <property type="entry name" value="CHROMOSOME-ASSOCIATED KINESIN KIF4A-RELATED"/>
    <property type="match status" value="1"/>
</dbReference>
<feature type="domain" description="Kinesin motor" evidence="8">
    <location>
        <begin position="2"/>
        <end position="334"/>
    </location>
</feature>
<dbReference type="GO" id="GO:0007052">
    <property type="term" value="P:mitotic spindle organization"/>
    <property type="evidence" value="ECO:0007669"/>
    <property type="project" value="TreeGrafter"/>
</dbReference>
<comment type="caution">
    <text evidence="9">The sequence shown here is derived from an EMBL/GenBank/DDBJ whole genome shotgun (WGS) entry which is preliminary data.</text>
</comment>
<accession>A0A8H3FHP3</accession>
<dbReference type="InterPro" id="IPR027417">
    <property type="entry name" value="P-loop_NTPase"/>
</dbReference>
<keyword evidence="3 6" id="KW-0547">Nucleotide-binding</keyword>
<dbReference type="Gene3D" id="3.40.850.10">
    <property type="entry name" value="Kinesin motor domain"/>
    <property type="match status" value="1"/>
</dbReference>
<dbReference type="GO" id="GO:0008017">
    <property type="term" value="F:microtubule binding"/>
    <property type="evidence" value="ECO:0007669"/>
    <property type="project" value="InterPro"/>
</dbReference>
<feature type="compositionally biased region" description="Basic and acidic residues" evidence="7">
    <location>
        <begin position="597"/>
        <end position="609"/>
    </location>
</feature>
<dbReference type="PANTHER" id="PTHR47969">
    <property type="entry name" value="CHROMOSOME-ASSOCIATED KINESIN KIF4A-RELATED"/>
    <property type="match status" value="1"/>
</dbReference>
<dbReference type="SUPFAM" id="SSF47781">
    <property type="entry name" value="RuvA domain 2-like"/>
    <property type="match status" value="1"/>
</dbReference>
<organism evidence="9 10">
    <name type="scientific">Imshaugia aleurites</name>
    <dbReference type="NCBI Taxonomy" id="172621"/>
    <lineage>
        <taxon>Eukaryota</taxon>
        <taxon>Fungi</taxon>
        <taxon>Dikarya</taxon>
        <taxon>Ascomycota</taxon>
        <taxon>Pezizomycotina</taxon>
        <taxon>Lecanoromycetes</taxon>
        <taxon>OSLEUM clade</taxon>
        <taxon>Lecanoromycetidae</taxon>
        <taxon>Lecanorales</taxon>
        <taxon>Lecanorineae</taxon>
        <taxon>Parmeliaceae</taxon>
        <taxon>Imshaugia</taxon>
    </lineage>
</organism>
<keyword evidence="5" id="KW-0175">Coiled coil</keyword>